<proteinExistence type="predicted"/>
<sequence length="88" mass="10182">MPIEEYSFWDYFILIVGGVLVLFYLIYLPYSVIKSKKAINQLAETKPNRQLTLKEQQVLYLIYGKKLPIGPVFNIEGYSSVLMSKKMG</sequence>
<protein>
    <submittedName>
        <fullName evidence="2">Uncharacterized protein</fullName>
    </submittedName>
</protein>
<keyword evidence="1" id="KW-0472">Membrane</keyword>
<feature type="transmembrane region" description="Helical" evidence="1">
    <location>
        <begin position="6"/>
        <end position="27"/>
    </location>
</feature>
<dbReference type="Proteomes" id="UP000004349">
    <property type="component" value="Unassembled WGS sequence"/>
</dbReference>
<comment type="caution">
    <text evidence="2">The sequence shown here is derived from an EMBL/GenBank/DDBJ whole genome shotgun (WGS) entry which is preliminary data.</text>
</comment>
<reference evidence="2 3" key="1">
    <citation type="journal article" date="2012" name="Int. J. Syst. Evol. Microbiol.">
        <title>Vibrio caribbeanicus sp. nov., isolated from the marine sponge Scleritoderma cyanea.</title>
        <authorList>
            <person name="Hoffmann M."/>
            <person name="Monday S.R."/>
            <person name="Allard M.W."/>
            <person name="Strain E.A."/>
            <person name="Whittaker P."/>
            <person name="Naum M."/>
            <person name="McCarthy P.J."/>
            <person name="Lopez J.V."/>
            <person name="Fischer M."/>
            <person name="Brown E.W."/>
        </authorList>
    </citation>
    <scope>NUCLEOTIDE SEQUENCE [LARGE SCALE GENOMIC DNA]</scope>
    <source>
        <strain evidence="2 3">LMG 19158</strain>
    </source>
</reference>
<dbReference type="AlphaFoldDB" id="F9RU25"/>
<evidence type="ECO:0000313" key="3">
    <source>
        <dbReference type="Proteomes" id="UP000004349"/>
    </source>
</evidence>
<dbReference type="EMBL" id="AFWE01000213">
    <property type="protein sequence ID" value="EGU30644.1"/>
    <property type="molecule type" value="Genomic_DNA"/>
</dbReference>
<evidence type="ECO:0000313" key="2">
    <source>
        <dbReference type="EMBL" id="EGU30644.1"/>
    </source>
</evidence>
<gene>
    <name evidence="2" type="ORF">VIS19158_08433</name>
</gene>
<evidence type="ECO:0000256" key="1">
    <source>
        <dbReference type="SAM" id="Phobius"/>
    </source>
</evidence>
<name>F9RU25_9VIBR</name>
<keyword evidence="1" id="KW-1133">Transmembrane helix</keyword>
<accession>F9RU25</accession>
<organism evidence="2 3">
    <name type="scientific">Vibrio scophthalmi LMG 19158</name>
    <dbReference type="NCBI Taxonomy" id="870967"/>
    <lineage>
        <taxon>Bacteria</taxon>
        <taxon>Pseudomonadati</taxon>
        <taxon>Pseudomonadota</taxon>
        <taxon>Gammaproteobacteria</taxon>
        <taxon>Vibrionales</taxon>
        <taxon>Vibrionaceae</taxon>
        <taxon>Vibrio</taxon>
    </lineage>
</organism>
<keyword evidence="1" id="KW-0812">Transmembrane</keyword>